<gene>
    <name evidence="3" type="ORF">TrCOL_g7600</name>
</gene>
<name>A0A9W7LEG2_9STRA</name>
<dbReference type="AlphaFoldDB" id="A0A9W7LEG2"/>
<dbReference type="Proteomes" id="UP001165065">
    <property type="component" value="Unassembled WGS sequence"/>
</dbReference>
<evidence type="ECO:0000259" key="2">
    <source>
        <dbReference type="SMART" id="SM00731"/>
    </source>
</evidence>
<dbReference type="PANTHER" id="PTHR23099">
    <property type="entry name" value="TRANSCRIPTIONAL REGULATOR"/>
    <property type="match status" value="1"/>
</dbReference>
<feature type="region of interest" description="Disordered" evidence="1">
    <location>
        <begin position="1"/>
        <end position="56"/>
    </location>
</feature>
<feature type="domain" description="SprT-like" evidence="2">
    <location>
        <begin position="107"/>
        <end position="262"/>
    </location>
</feature>
<dbReference type="InterPro" id="IPR036910">
    <property type="entry name" value="HMG_box_dom_sf"/>
</dbReference>
<accession>A0A9W7LEG2</accession>
<comment type="caution">
    <text evidence="3">The sequence shown here is derived from an EMBL/GenBank/DDBJ whole genome shotgun (WGS) entry which is preliminary data.</text>
</comment>
<dbReference type="SMART" id="SM00731">
    <property type="entry name" value="SprT"/>
    <property type="match status" value="1"/>
</dbReference>
<protein>
    <recommendedName>
        <fullName evidence="2">SprT-like domain-containing protein</fullName>
    </recommendedName>
</protein>
<keyword evidence="4" id="KW-1185">Reference proteome</keyword>
<dbReference type="GO" id="GO:0005634">
    <property type="term" value="C:nucleus"/>
    <property type="evidence" value="ECO:0007669"/>
    <property type="project" value="TreeGrafter"/>
</dbReference>
<reference evidence="4" key="1">
    <citation type="journal article" date="2023" name="Commun. Biol.">
        <title>Genome analysis of Parmales, the sister group of diatoms, reveals the evolutionary specialization of diatoms from phago-mixotrophs to photoautotrophs.</title>
        <authorList>
            <person name="Ban H."/>
            <person name="Sato S."/>
            <person name="Yoshikawa S."/>
            <person name="Yamada K."/>
            <person name="Nakamura Y."/>
            <person name="Ichinomiya M."/>
            <person name="Sato N."/>
            <person name="Blanc-Mathieu R."/>
            <person name="Endo H."/>
            <person name="Kuwata A."/>
            <person name="Ogata H."/>
        </authorList>
    </citation>
    <scope>NUCLEOTIDE SEQUENCE [LARGE SCALE GENOMIC DNA]</scope>
</reference>
<evidence type="ECO:0000256" key="1">
    <source>
        <dbReference type="SAM" id="MobiDB-lite"/>
    </source>
</evidence>
<organism evidence="3 4">
    <name type="scientific">Triparma columacea</name>
    <dbReference type="NCBI Taxonomy" id="722753"/>
    <lineage>
        <taxon>Eukaryota</taxon>
        <taxon>Sar</taxon>
        <taxon>Stramenopiles</taxon>
        <taxon>Ochrophyta</taxon>
        <taxon>Bolidophyceae</taxon>
        <taxon>Parmales</taxon>
        <taxon>Triparmaceae</taxon>
        <taxon>Triparma</taxon>
    </lineage>
</organism>
<feature type="compositionally biased region" description="Low complexity" evidence="1">
    <location>
        <begin position="334"/>
        <end position="348"/>
    </location>
</feature>
<sequence>MTSTPKSWGTSSRNSDSSYFDTPTLTKVNLSTFDFDDPDDRRDSWTARSSGNGSLGGMGIKDGVVYGDKGEDGEGLEWMNEPRERTVIEIPKEASDSNEVLTKKNRDKIMEKLRVEYCKNVFGGKINPTVTWSNRLSTTAGLTRLKKKGSARTSSIELSGKVISKVGRLRSTLMHELCHSAQWELDGNKAPSHGEVFMKWREKAQETYPGVRVSKTHDYEIEYKYNYRCVNAFCGKVIGRQRPSIDVEKKRCGACLGKLVLEELEKPDTPKKPQTEYQRFVAAKSKSVKDMLTAWNKGKKVNQQDVMREIGELWKVEKRKRKEEKEKSKSPTKMAATVTSAEAATAVDSESDSDEDELLSMSLMDRLKLRK</sequence>
<feature type="compositionally biased region" description="Acidic residues" evidence="1">
    <location>
        <begin position="349"/>
        <end position="358"/>
    </location>
</feature>
<evidence type="ECO:0000313" key="4">
    <source>
        <dbReference type="Proteomes" id="UP001165065"/>
    </source>
</evidence>
<dbReference type="GO" id="GO:0006950">
    <property type="term" value="P:response to stress"/>
    <property type="evidence" value="ECO:0007669"/>
    <property type="project" value="UniProtKB-ARBA"/>
</dbReference>
<dbReference type="SUPFAM" id="SSF47095">
    <property type="entry name" value="HMG-box"/>
    <property type="match status" value="1"/>
</dbReference>
<dbReference type="InterPro" id="IPR006640">
    <property type="entry name" value="SprT-like_domain"/>
</dbReference>
<proteinExistence type="predicted"/>
<feature type="region of interest" description="Disordered" evidence="1">
    <location>
        <begin position="319"/>
        <end position="371"/>
    </location>
</feature>
<evidence type="ECO:0000313" key="3">
    <source>
        <dbReference type="EMBL" id="GMI46632.1"/>
    </source>
</evidence>
<dbReference type="OrthoDB" id="20772at2759"/>
<dbReference type="Pfam" id="PF10263">
    <property type="entry name" value="SprT-like"/>
    <property type="match status" value="1"/>
</dbReference>
<dbReference type="PANTHER" id="PTHR23099:SF0">
    <property type="entry name" value="GERM CELL NUCLEAR ACIDIC PROTEIN"/>
    <property type="match status" value="1"/>
</dbReference>
<feature type="compositionally biased region" description="Polar residues" evidence="1">
    <location>
        <begin position="1"/>
        <end position="32"/>
    </location>
</feature>
<dbReference type="Gene3D" id="1.10.30.10">
    <property type="entry name" value="High mobility group box domain"/>
    <property type="match status" value="1"/>
</dbReference>
<dbReference type="EMBL" id="BRYA01000308">
    <property type="protein sequence ID" value="GMI46632.1"/>
    <property type="molecule type" value="Genomic_DNA"/>
</dbReference>